<evidence type="ECO:0000256" key="1">
    <source>
        <dbReference type="ARBA" id="ARBA00006914"/>
    </source>
</evidence>
<evidence type="ECO:0000313" key="7">
    <source>
        <dbReference type="EMBL" id="CAF1383151.1"/>
    </source>
</evidence>
<dbReference type="GO" id="GO:0046872">
    <property type="term" value="F:metal ion binding"/>
    <property type="evidence" value="ECO:0007669"/>
    <property type="project" value="UniProtKB-UniRule"/>
</dbReference>
<dbReference type="GO" id="GO:0005524">
    <property type="term" value="F:ATP binding"/>
    <property type="evidence" value="ECO:0007669"/>
    <property type="project" value="UniProtKB-UniRule"/>
</dbReference>
<dbReference type="GO" id="GO:0005795">
    <property type="term" value="C:Golgi stack"/>
    <property type="evidence" value="ECO:0007669"/>
    <property type="project" value="TreeGrafter"/>
</dbReference>
<evidence type="ECO:0000313" key="8">
    <source>
        <dbReference type="EMBL" id="CAF3784060.1"/>
    </source>
</evidence>
<keyword evidence="4" id="KW-0653">Protein transport</keyword>
<feature type="domain" description="ATPase AAA-type core" evidence="5">
    <location>
        <begin position="107"/>
        <end position="209"/>
    </location>
</feature>
<dbReference type="InterPro" id="IPR039812">
    <property type="entry name" value="Vesicle-fus_ATPase"/>
</dbReference>
<dbReference type="EMBL" id="CAJNOE010000824">
    <property type="protein sequence ID" value="CAF1340652.1"/>
    <property type="molecule type" value="Genomic_DNA"/>
</dbReference>
<comment type="function">
    <text evidence="4">Required for vesicle-mediated transport. Catalyzes the fusion of transport vesicles within the Golgi cisternae. Is also required for transport from the endoplasmic reticulum to the Golgi stack. Seems to function as a fusion protein required for the delivery of cargo proteins to all compartments of the Golgi stack independent of vesicle origin.</text>
</comment>
<dbReference type="PANTHER" id="PTHR23078:SF3">
    <property type="entry name" value="VESICLE-FUSING ATPASE"/>
    <property type="match status" value="1"/>
</dbReference>
<comment type="catalytic activity">
    <reaction evidence="4">
        <text>ATP + H2O = ADP + phosphate + H(+)</text>
        <dbReference type="Rhea" id="RHEA:13065"/>
        <dbReference type="ChEBI" id="CHEBI:15377"/>
        <dbReference type="ChEBI" id="CHEBI:15378"/>
        <dbReference type="ChEBI" id="CHEBI:30616"/>
        <dbReference type="ChEBI" id="CHEBI:43474"/>
        <dbReference type="ChEBI" id="CHEBI:456216"/>
        <dbReference type="EC" id="3.6.4.6"/>
    </reaction>
</comment>
<keyword evidence="3 4" id="KW-0067">ATP-binding</keyword>
<protein>
    <recommendedName>
        <fullName evidence="4">Vesicle-fusing ATPase</fullName>
        <ecNumber evidence="4">3.6.4.6</ecNumber>
    </recommendedName>
</protein>
<proteinExistence type="inferred from homology"/>
<dbReference type="GO" id="GO:0016887">
    <property type="term" value="F:ATP hydrolysis activity"/>
    <property type="evidence" value="ECO:0007669"/>
    <property type="project" value="InterPro"/>
</dbReference>
<keyword evidence="4" id="KW-0931">ER-Golgi transport</keyword>
<evidence type="ECO:0000256" key="3">
    <source>
        <dbReference type="ARBA" id="ARBA00022840"/>
    </source>
</evidence>
<name>A0A815GNU9_9BILA</name>
<gene>
    <name evidence="6" type="ORF">IZO911_LOCUS36210</name>
    <name evidence="8" type="ORF">KXQ929_LOCUS16075</name>
    <name evidence="7" type="ORF">VCS650_LOCUS35521</name>
</gene>
<keyword evidence="4" id="KW-0460">Magnesium</keyword>
<comment type="caution">
    <text evidence="6">The sequence shown here is derived from an EMBL/GenBank/DDBJ whole genome shotgun (WGS) entry which is preliminary data.</text>
</comment>
<dbReference type="OrthoDB" id="1301122at2759"/>
<reference evidence="6" key="1">
    <citation type="submission" date="2021-02" db="EMBL/GenBank/DDBJ databases">
        <authorList>
            <person name="Nowell W R."/>
        </authorList>
    </citation>
    <scope>NUCLEOTIDE SEQUENCE</scope>
</reference>
<dbReference type="Pfam" id="PF00004">
    <property type="entry name" value="AAA"/>
    <property type="match status" value="1"/>
</dbReference>
<dbReference type="Proteomes" id="UP000663891">
    <property type="component" value="Unassembled WGS sequence"/>
</dbReference>
<keyword evidence="4" id="KW-0378">Hydrolase</keyword>
<dbReference type="GO" id="GO:0043001">
    <property type="term" value="P:Golgi to plasma membrane protein transport"/>
    <property type="evidence" value="ECO:0007669"/>
    <property type="project" value="TreeGrafter"/>
</dbReference>
<evidence type="ECO:0000313" key="9">
    <source>
        <dbReference type="Proteomes" id="UP000663860"/>
    </source>
</evidence>
<comment type="similarity">
    <text evidence="1 4">Belongs to the AAA ATPase family.</text>
</comment>
<evidence type="ECO:0000256" key="2">
    <source>
        <dbReference type="ARBA" id="ARBA00022741"/>
    </source>
</evidence>
<dbReference type="Gene3D" id="3.40.50.300">
    <property type="entry name" value="P-loop containing nucleotide triphosphate hydrolases"/>
    <property type="match status" value="1"/>
</dbReference>
<dbReference type="PANTHER" id="PTHR23078">
    <property type="entry name" value="VESICULAR-FUSION PROTEIN NSF"/>
    <property type="match status" value="1"/>
</dbReference>
<keyword evidence="4" id="KW-0479">Metal-binding</keyword>
<dbReference type="GO" id="GO:0006891">
    <property type="term" value="P:intra-Golgi vesicle-mediated transport"/>
    <property type="evidence" value="ECO:0007669"/>
    <property type="project" value="TreeGrafter"/>
</dbReference>
<evidence type="ECO:0000259" key="5">
    <source>
        <dbReference type="Pfam" id="PF00004"/>
    </source>
</evidence>
<keyword evidence="2 4" id="KW-0547">Nucleotide-binding</keyword>
<sequence length="241" mass="27481">MEMVTKYEVNNFEVFFNPAIIQGAMASNHYQRKKYHLKKYHSYLIRSCLSTTHSRTLLDIINEHFDFKSRIDGMKNALEEIFGDVLLPRLYPENFVNKTSINKTKGILLDGTPGIEITMVARAICEMLNVHPEGVRGLKIFISFVVESERTIRGLFEDAGLDQQNIGANSKLHIIMIDKLGAVCKNHGQDSLVCDKVHDSVTTQLLSEVVMEHNIIIPQKVGWLWRLHKLQASHLLPPKCL</sequence>
<organism evidence="6 9">
    <name type="scientific">Adineta steineri</name>
    <dbReference type="NCBI Taxonomy" id="433720"/>
    <lineage>
        <taxon>Eukaryota</taxon>
        <taxon>Metazoa</taxon>
        <taxon>Spiralia</taxon>
        <taxon>Gnathifera</taxon>
        <taxon>Rotifera</taxon>
        <taxon>Eurotatoria</taxon>
        <taxon>Bdelloidea</taxon>
        <taxon>Adinetida</taxon>
        <taxon>Adinetidae</taxon>
        <taxon>Adineta</taxon>
    </lineage>
</organism>
<dbReference type="EC" id="3.6.4.6" evidence="4"/>
<accession>A0A815GNU9</accession>
<dbReference type="Proteomes" id="UP000663868">
    <property type="component" value="Unassembled WGS sequence"/>
</dbReference>
<evidence type="ECO:0000313" key="6">
    <source>
        <dbReference type="EMBL" id="CAF1340652.1"/>
    </source>
</evidence>
<comment type="subcellular location">
    <subcellularLocation>
        <location evidence="4">Cytoplasm</location>
    </subcellularLocation>
</comment>
<dbReference type="EMBL" id="CAJOBB010000957">
    <property type="protein sequence ID" value="CAF3784060.1"/>
    <property type="molecule type" value="Genomic_DNA"/>
</dbReference>
<dbReference type="InterPro" id="IPR003959">
    <property type="entry name" value="ATPase_AAA_core"/>
</dbReference>
<comment type="cofactor">
    <cofactor evidence="4">
        <name>Mg(2+)</name>
        <dbReference type="ChEBI" id="CHEBI:18420"/>
    </cofactor>
    <text evidence="4">Binds 1 Mg(2+) ion per subunit.</text>
</comment>
<dbReference type="SUPFAM" id="SSF52540">
    <property type="entry name" value="P-loop containing nucleoside triphosphate hydrolases"/>
    <property type="match status" value="1"/>
</dbReference>
<evidence type="ECO:0000256" key="4">
    <source>
        <dbReference type="RuleBase" id="RU367045"/>
    </source>
</evidence>
<dbReference type="InterPro" id="IPR027417">
    <property type="entry name" value="P-loop_NTPase"/>
</dbReference>
<keyword evidence="4" id="KW-0963">Cytoplasm</keyword>
<dbReference type="AlphaFoldDB" id="A0A815GNU9"/>
<dbReference type="GO" id="GO:0035494">
    <property type="term" value="P:SNARE complex disassembly"/>
    <property type="evidence" value="ECO:0007669"/>
    <property type="project" value="InterPro"/>
</dbReference>
<dbReference type="Proteomes" id="UP000663860">
    <property type="component" value="Unassembled WGS sequence"/>
</dbReference>
<dbReference type="EMBL" id="CAJNON010000810">
    <property type="protein sequence ID" value="CAF1383151.1"/>
    <property type="molecule type" value="Genomic_DNA"/>
</dbReference>
<keyword evidence="4" id="KW-0813">Transport</keyword>